<dbReference type="Proteomes" id="UP000532311">
    <property type="component" value="Unassembled WGS sequence"/>
</dbReference>
<feature type="compositionally biased region" description="Basic and acidic residues" evidence="1">
    <location>
        <begin position="60"/>
        <end position="71"/>
    </location>
</feature>
<feature type="compositionally biased region" description="Acidic residues" evidence="1">
    <location>
        <begin position="131"/>
        <end position="144"/>
    </location>
</feature>
<evidence type="ECO:0008006" key="4">
    <source>
        <dbReference type="Google" id="ProtNLM"/>
    </source>
</evidence>
<accession>A0A8H5YEF4</accession>
<dbReference type="AlphaFoldDB" id="A0A8H5YEF4"/>
<protein>
    <recommendedName>
        <fullName evidence="4">GATA-type domain-containing protein</fullName>
    </recommendedName>
</protein>
<evidence type="ECO:0000313" key="2">
    <source>
        <dbReference type="EMBL" id="KAF5710677.1"/>
    </source>
</evidence>
<sequence>MTRRSARLASRQSGDATAMPASLSETPNELGEPSSAYPNPPQEWDDDDDDDYEYEDDRDTVEYTQRRRETAARAVATPASSKKIHSVEVTHEGSESGLSESEEDEEFLVENDVGQECLDLSELPLDPSEAPPEEPEGEEDDDELETHRSNKRARISIDTAEQWISDFNQANPVNDDDPDVQRFRETMKLIVEIICNWARQNENGSLTAWFKLPASERETTSQFRSVLAHVDIQELIDNIFEHIPNKVQKLLGKQDLRPIDLLDLPHVPHSFAHRLTYADIAVRAGVSNITHSPGVTGKPVKSIKPDADLESLIEAKVYVGSTICKLGGYSRIRNHELGSDGKKGESSHYNYTKQPDVAPNFRIIGVWSNPLVVESLNNTNDIQRWLPVFLEGILMVYLGLLDRSSKPVVDVSIQALFAESKYVLIDRLRSNLELPDFHNQSLNKAWPLAQGVRGGMIIVNECSNPACRRPKIFNGKKQIFYTRKGKLSERLCKTCHDNHSRTGKLRTSNRYNYNKSQGPRVCSNPNCGAVEGKGAPGKFKHDKFDETKWICNNCWMWQHVHNENRPARPPLADIPTHERTCCNPNCGKTQLPDGPKVVWTRTLTATGTQEWRCNRCHLFLKSHGIERPTDEELKNMNLSKVGRSCLNCGRVHEKGKNAHWAANLAAPGTFRCGKCASYHKKHQEERPQHLWNQ</sequence>
<organism evidence="2 3">
    <name type="scientific">Fusarium globosum</name>
    <dbReference type="NCBI Taxonomy" id="78864"/>
    <lineage>
        <taxon>Eukaryota</taxon>
        <taxon>Fungi</taxon>
        <taxon>Dikarya</taxon>
        <taxon>Ascomycota</taxon>
        <taxon>Pezizomycotina</taxon>
        <taxon>Sordariomycetes</taxon>
        <taxon>Hypocreomycetidae</taxon>
        <taxon>Hypocreales</taxon>
        <taxon>Nectriaceae</taxon>
        <taxon>Fusarium</taxon>
        <taxon>Fusarium fujikuroi species complex</taxon>
    </lineage>
</organism>
<comment type="caution">
    <text evidence="2">The sequence shown here is derived from an EMBL/GenBank/DDBJ whole genome shotgun (WGS) entry which is preliminary data.</text>
</comment>
<reference evidence="2 3" key="1">
    <citation type="submission" date="2020-05" db="EMBL/GenBank/DDBJ databases">
        <title>Identification and distribution of gene clusters putatively required for synthesis of sphingolipid metabolism inhibitors in phylogenetically diverse species of the filamentous fungus Fusarium.</title>
        <authorList>
            <person name="Kim H.-S."/>
            <person name="Busman M."/>
            <person name="Brown D.W."/>
            <person name="Divon H."/>
            <person name="Uhlig S."/>
            <person name="Proctor R.H."/>
        </authorList>
    </citation>
    <scope>NUCLEOTIDE SEQUENCE [LARGE SCALE GENOMIC DNA]</scope>
    <source>
        <strain evidence="2 3">NRRL 26131</strain>
    </source>
</reference>
<feature type="region of interest" description="Disordered" evidence="1">
    <location>
        <begin position="1"/>
        <end position="107"/>
    </location>
</feature>
<feature type="compositionally biased region" description="Basic and acidic residues" evidence="1">
    <location>
        <begin position="85"/>
        <end position="94"/>
    </location>
</feature>
<evidence type="ECO:0000256" key="1">
    <source>
        <dbReference type="SAM" id="MobiDB-lite"/>
    </source>
</evidence>
<gene>
    <name evidence="2" type="ORF">FGLOB1_5354</name>
</gene>
<name>A0A8H5YEF4_9HYPO</name>
<feature type="compositionally biased region" description="Acidic residues" evidence="1">
    <location>
        <begin position="43"/>
        <end position="59"/>
    </location>
</feature>
<keyword evidence="3" id="KW-1185">Reference proteome</keyword>
<proteinExistence type="predicted"/>
<evidence type="ECO:0000313" key="3">
    <source>
        <dbReference type="Proteomes" id="UP000532311"/>
    </source>
</evidence>
<feature type="region of interest" description="Disordered" evidence="1">
    <location>
        <begin position="120"/>
        <end position="152"/>
    </location>
</feature>
<dbReference type="EMBL" id="JAAQPF010000210">
    <property type="protein sequence ID" value="KAF5710677.1"/>
    <property type="molecule type" value="Genomic_DNA"/>
</dbReference>